<feature type="transmembrane region" description="Helical" evidence="5">
    <location>
        <begin position="240"/>
        <end position="260"/>
    </location>
</feature>
<dbReference type="PANTHER" id="PTHR42723:SF1">
    <property type="entry name" value="CHLOROPHYLL SYNTHASE, CHLOROPLASTIC"/>
    <property type="match status" value="1"/>
</dbReference>
<dbReference type="RefSeq" id="WP_115892470.1">
    <property type="nucleotide sequence ID" value="NZ_QREL01000001.1"/>
</dbReference>
<dbReference type="PANTHER" id="PTHR42723">
    <property type="entry name" value="CHLOROPHYLL SYNTHASE"/>
    <property type="match status" value="1"/>
</dbReference>
<evidence type="ECO:0000313" key="7">
    <source>
        <dbReference type="Proteomes" id="UP000256864"/>
    </source>
</evidence>
<dbReference type="InterPro" id="IPR050475">
    <property type="entry name" value="Prenyltransferase_related"/>
</dbReference>
<dbReference type="InterPro" id="IPR000537">
    <property type="entry name" value="UbiA_prenyltransferase"/>
</dbReference>
<organism evidence="6 7">
    <name type="scientific">Methanothermobacter defluvii</name>
    <dbReference type="NCBI Taxonomy" id="49339"/>
    <lineage>
        <taxon>Archaea</taxon>
        <taxon>Methanobacteriati</taxon>
        <taxon>Methanobacteriota</taxon>
        <taxon>Methanomada group</taxon>
        <taxon>Methanobacteria</taxon>
        <taxon>Methanobacteriales</taxon>
        <taxon>Methanobacteriaceae</taxon>
        <taxon>Methanothermobacter</taxon>
    </lineage>
</organism>
<keyword evidence="4 5" id="KW-0472">Membrane</keyword>
<dbReference type="InterPro" id="IPR044878">
    <property type="entry name" value="UbiA_sf"/>
</dbReference>
<evidence type="ECO:0000256" key="4">
    <source>
        <dbReference type="ARBA" id="ARBA00023136"/>
    </source>
</evidence>
<proteinExistence type="predicted"/>
<feature type="transmembrane region" description="Helical" evidence="5">
    <location>
        <begin position="145"/>
        <end position="170"/>
    </location>
</feature>
<comment type="subcellular location">
    <subcellularLocation>
        <location evidence="1">Cell membrane</location>
        <topology evidence="1">Multi-pass membrane protein</topology>
    </subcellularLocation>
</comment>
<keyword evidence="6" id="KW-0808">Transferase</keyword>
<dbReference type="GO" id="GO:0016765">
    <property type="term" value="F:transferase activity, transferring alkyl or aryl (other than methyl) groups"/>
    <property type="evidence" value="ECO:0007669"/>
    <property type="project" value="InterPro"/>
</dbReference>
<dbReference type="EMBL" id="QREL01000001">
    <property type="protein sequence ID" value="REE29039.1"/>
    <property type="molecule type" value="Genomic_DNA"/>
</dbReference>
<keyword evidence="7" id="KW-1185">Reference proteome</keyword>
<keyword evidence="2 5" id="KW-0812">Transmembrane</keyword>
<evidence type="ECO:0000256" key="3">
    <source>
        <dbReference type="ARBA" id="ARBA00022989"/>
    </source>
</evidence>
<accession>A0A371NEW6</accession>
<comment type="caution">
    <text evidence="6">The sequence shown here is derived from an EMBL/GenBank/DDBJ whole genome shotgun (WGS) entry which is preliminary data.</text>
</comment>
<protein>
    <submittedName>
        <fullName evidence="6">UbiA prenyltransferase family protein</fullName>
    </submittedName>
</protein>
<evidence type="ECO:0000313" key="6">
    <source>
        <dbReference type="EMBL" id="REE29039.1"/>
    </source>
</evidence>
<dbReference type="GO" id="GO:0005886">
    <property type="term" value="C:plasma membrane"/>
    <property type="evidence" value="ECO:0007669"/>
    <property type="project" value="UniProtKB-SubCell"/>
</dbReference>
<gene>
    <name evidence="6" type="ORF">C7452_1072</name>
</gene>
<feature type="transmembrane region" description="Helical" evidence="5">
    <location>
        <begin position="83"/>
        <end position="114"/>
    </location>
</feature>
<evidence type="ECO:0000256" key="1">
    <source>
        <dbReference type="ARBA" id="ARBA00004651"/>
    </source>
</evidence>
<dbReference type="Proteomes" id="UP000256864">
    <property type="component" value="Unassembled WGS sequence"/>
</dbReference>
<dbReference type="Gene3D" id="1.10.357.140">
    <property type="entry name" value="UbiA prenyltransferase"/>
    <property type="match status" value="1"/>
</dbReference>
<feature type="transmembrane region" description="Helical" evidence="5">
    <location>
        <begin position="206"/>
        <end position="228"/>
    </location>
</feature>
<dbReference type="AlphaFoldDB" id="A0A371NEW6"/>
<sequence length="261" mass="29457">MLRTLLRSTRMSWGAKNIHMYLLALTYASAADPFRFLAGLLLVTLLWGALYSLNDLTDIDNDRRDRMKRKRPFIENHVDPRKVLLFVGILLLVSLAGACLLDRVFCLILLLMVLNQFLYTLPPVRLKDTVIAPLASTATNTVLRLASAAVLLGGLLMVPVPVYVLMYLAGMGTYLMYKEMRGLTTLVSTAFCILLALSYLSGYISILQILLVIVPPFLATVPLYLSNFRDRERMVEVADVIYHRVLVTIYIICILVLLFLR</sequence>
<evidence type="ECO:0000256" key="5">
    <source>
        <dbReference type="SAM" id="Phobius"/>
    </source>
</evidence>
<evidence type="ECO:0000256" key="2">
    <source>
        <dbReference type="ARBA" id="ARBA00022692"/>
    </source>
</evidence>
<reference evidence="6 7" key="1">
    <citation type="submission" date="2018-07" db="EMBL/GenBank/DDBJ databases">
        <title>Genomic Encyclopedia of Type Strains, Phase IV (KMG-IV): sequencing the most valuable type-strain genomes for metagenomic binning, comparative biology and taxonomic classification.</title>
        <authorList>
            <person name="Goeker M."/>
        </authorList>
    </citation>
    <scope>NUCLEOTIDE SEQUENCE [LARGE SCALE GENOMIC DNA]</scope>
    <source>
        <strain evidence="6 7">DSM 7466</strain>
    </source>
</reference>
<keyword evidence="3 5" id="KW-1133">Transmembrane helix</keyword>
<name>A0A371NEW6_9EURY</name>
<feature type="transmembrane region" description="Helical" evidence="5">
    <location>
        <begin position="182"/>
        <end position="200"/>
    </location>
</feature>
<dbReference type="Pfam" id="PF01040">
    <property type="entry name" value="UbiA"/>
    <property type="match status" value="1"/>
</dbReference>